<feature type="chain" id="PRO_5045349116" evidence="6">
    <location>
        <begin position="28"/>
        <end position="475"/>
    </location>
</feature>
<evidence type="ECO:0000259" key="8">
    <source>
        <dbReference type="Pfam" id="PF05193"/>
    </source>
</evidence>
<keyword evidence="2" id="KW-0645">Protease</keyword>
<dbReference type="EMBL" id="CP089984">
    <property type="protein sequence ID" value="WXB19292.1"/>
    <property type="molecule type" value="Genomic_DNA"/>
</dbReference>
<dbReference type="InterPro" id="IPR011249">
    <property type="entry name" value="Metalloenz_LuxS/M16"/>
</dbReference>
<dbReference type="RefSeq" id="WP_394828917.1">
    <property type="nucleotide sequence ID" value="NZ_CP089984.1"/>
</dbReference>
<evidence type="ECO:0000256" key="2">
    <source>
        <dbReference type="ARBA" id="ARBA00022670"/>
    </source>
</evidence>
<name>A0ABZ2M9V4_9BACT</name>
<feature type="domain" description="Peptidase M16 N-terminal" evidence="7">
    <location>
        <begin position="59"/>
        <end position="197"/>
    </location>
</feature>
<evidence type="ECO:0000256" key="6">
    <source>
        <dbReference type="SAM" id="SignalP"/>
    </source>
</evidence>
<dbReference type="InterPro" id="IPR011765">
    <property type="entry name" value="Pept_M16_N"/>
</dbReference>
<dbReference type="Pfam" id="PF00675">
    <property type="entry name" value="Peptidase_M16"/>
    <property type="match status" value="1"/>
</dbReference>
<organism evidence="9 10">
    <name type="scientific">Pendulispora albinea</name>
    <dbReference type="NCBI Taxonomy" id="2741071"/>
    <lineage>
        <taxon>Bacteria</taxon>
        <taxon>Pseudomonadati</taxon>
        <taxon>Myxococcota</taxon>
        <taxon>Myxococcia</taxon>
        <taxon>Myxococcales</taxon>
        <taxon>Sorangiineae</taxon>
        <taxon>Pendulisporaceae</taxon>
        <taxon>Pendulispora</taxon>
    </lineage>
</organism>
<keyword evidence="3" id="KW-0378">Hydrolase</keyword>
<dbReference type="PANTHER" id="PTHR43690">
    <property type="entry name" value="NARDILYSIN"/>
    <property type="match status" value="1"/>
</dbReference>
<protein>
    <submittedName>
        <fullName evidence="9">Insulinase family protein</fullName>
    </submittedName>
</protein>
<dbReference type="InterPro" id="IPR050626">
    <property type="entry name" value="Peptidase_M16"/>
</dbReference>
<dbReference type="Gene3D" id="3.30.830.10">
    <property type="entry name" value="Metalloenzyme, LuxS/M16 peptidase-like"/>
    <property type="match status" value="2"/>
</dbReference>
<evidence type="ECO:0000256" key="3">
    <source>
        <dbReference type="ARBA" id="ARBA00022801"/>
    </source>
</evidence>
<evidence type="ECO:0000256" key="1">
    <source>
        <dbReference type="ARBA" id="ARBA00007261"/>
    </source>
</evidence>
<reference evidence="9 10" key="1">
    <citation type="submission" date="2021-12" db="EMBL/GenBank/DDBJ databases">
        <title>Discovery of the Pendulisporaceae a myxobacterial family with distinct sporulation behavior and unique specialized metabolism.</title>
        <authorList>
            <person name="Garcia R."/>
            <person name="Popoff A."/>
            <person name="Bader C.D."/>
            <person name="Loehr J."/>
            <person name="Walesch S."/>
            <person name="Walt C."/>
            <person name="Boldt J."/>
            <person name="Bunk B."/>
            <person name="Haeckl F.J.F.P.J."/>
            <person name="Gunesch A.P."/>
            <person name="Birkelbach J."/>
            <person name="Nuebel U."/>
            <person name="Pietschmann T."/>
            <person name="Bach T."/>
            <person name="Mueller R."/>
        </authorList>
    </citation>
    <scope>NUCLEOTIDE SEQUENCE [LARGE SCALE GENOMIC DNA]</scope>
    <source>
        <strain evidence="9 10">MSr11954</strain>
    </source>
</reference>
<proteinExistence type="inferred from homology"/>
<sequence length="475" mass="52235">MTSRTLRRAARMALAALITLASFTSTGLVTRAARAETPSVAGAALPAIEKTRLGNGLEVILHVDHRTPIVSVNVWYHVGSKDEPAGKNGFAHLFEHIMFQGSKHVPEDAYFLYLERVGATDVNGTTNPDRTNYYETVPKNRLSLPLWLESDRMGFLLSHVDELTFAGQRDVVKNERRQNYENAPYGLVGQFIHERLYPQGHPYRLLTIGTPQDLDAASLEDVKSFFRTWYSPNNATLVISGDIDTKKTLELVEKYFGPIPSGSIPARSVPAPVVLDKEARLDVVAGVELPRVYLTWPTPAMFSPGDGELDLVAHILSSGKTSRLYKKLVYDLQIAQDVSAYQSSGQLGSTFEIVATAQPGHTAQEMLKAIDEELDTLRSGGVKDAELARAKTSVLSALTFQLEKNANRADQINAYNQYTGDPNYLPKDIARYEGATGNALREAARRHLPPDKRIVTLVTPEKGAPVAGRLRGGAR</sequence>
<dbReference type="Pfam" id="PF05193">
    <property type="entry name" value="Peptidase_M16_C"/>
    <property type="match status" value="1"/>
</dbReference>
<evidence type="ECO:0000259" key="7">
    <source>
        <dbReference type="Pfam" id="PF00675"/>
    </source>
</evidence>
<dbReference type="Proteomes" id="UP001370348">
    <property type="component" value="Chromosome"/>
</dbReference>
<evidence type="ECO:0000313" key="9">
    <source>
        <dbReference type="EMBL" id="WXB19292.1"/>
    </source>
</evidence>
<feature type="domain" description="Peptidase M16 C-terminal" evidence="8">
    <location>
        <begin position="218"/>
        <end position="393"/>
    </location>
</feature>
<dbReference type="PANTHER" id="PTHR43690:SF35">
    <property type="entry name" value="NON-CATALYTIC MEMBER OF PEPTIDASE SUBFAMILY M16B-RELATED"/>
    <property type="match status" value="1"/>
</dbReference>
<keyword evidence="5" id="KW-0482">Metalloprotease</keyword>
<keyword evidence="10" id="KW-1185">Reference proteome</keyword>
<keyword evidence="6" id="KW-0732">Signal</keyword>
<feature type="signal peptide" evidence="6">
    <location>
        <begin position="1"/>
        <end position="27"/>
    </location>
</feature>
<keyword evidence="4" id="KW-0862">Zinc</keyword>
<accession>A0ABZ2M9V4</accession>
<dbReference type="InterPro" id="IPR007863">
    <property type="entry name" value="Peptidase_M16_C"/>
</dbReference>
<evidence type="ECO:0000256" key="5">
    <source>
        <dbReference type="ARBA" id="ARBA00023049"/>
    </source>
</evidence>
<dbReference type="SUPFAM" id="SSF63411">
    <property type="entry name" value="LuxS/MPP-like metallohydrolase"/>
    <property type="match status" value="2"/>
</dbReference>
<evidence type="ECO:0000313" key="10">
    <source>
        <dbReference type="Proteomes" id="UP001370348"/>
    </source>
</evidence>
<gene>
    <name evidence="9" type="ORF">LZC94_18925</name>
</gene>
<evidence type="ECO:0000256" key="4">
    <source>
        <dbReference type="ARBA" id="ARBA00022833"/>
    </source>
</evidence>
<comment type="similarity">
    <text evidence="1">Belongs to the peptidase M16 family.</text>
</comment>